<dbReference type="AlphaFoldDB" id="A0A7G9G715"/>
<dbReference type="KEGG" id="qdo:H9Q78_05545"/>
<evidence type="ECO:0000313" key="1">
    <source>
        <dbReference type="EMBL" id="QNM06597.1"/>
    </source>
</evidence>
<gene>
    <name evidence="1" type="ORF">H9Q78_05545</name>
</gene>
<organism evidence="1 2">
    <name type="scientific">Qiania dongpingensis</name>
    <dbReference type="NCBI Taxonomy" id="2763669"/>
    <lineage>
        <taxon>Bacteria</taxon>
        <taxon>Bacillati</taxon>
        <taxon>Bacillota</taxon>
        <taxon>Clostridia</taxon>
        <taxon>Lachnospirales</taxon>
        <taxon>Lachnospiraceae</taxon>
        <taxon>Qiania</taxon>
    </lineage>
</organism>
<dbReference type="EMBL" id="CP060634">
    <property type="protein sequence ID" value="QNM06597.1"/>
    <property type="molecule type" value="Genomic_DNA"/>
</dbReference>
<sequence>MEAQAREQVRKLLFRTKKDIQKAKDLETIAYLYAMTEGFLQGLVLAHTIDRQEYKRCRMEMESFRKGTETMKKAPSSGNC</sequence>
<reference evidence="1 2" key="1">
    <citation type="submission" date="2020-08" db="EMBL/GenBank/DDBJ databases">
        <authorList>
            <person name="Liu C."/>
            <person name="Sun Q."/>
        </authorList>
    </citation>
    <scope>NUCLEOTIDE SEQUENCE [LARGE SCALE GENOMIC DNA]</scope>
    <source>
        <strain evidence="1 2">NSJ-38</strain>
    </source>
</reference>
<name>A0A7G9G715_9FIRM</name>
<keyword evidence="2" id="KW-1185">Reference proteome</keyword>
<dbReference type="Proteomes" id="UP000515823">
    <property type="component" value="Chromosome"/>
</dbReference>
<evidence type="ECO:0000313" key="2">
    <source>
        <dbReference type="Proteomes" id="UP000515823"/>
    </source>
</evidence>
<protein>
    <submittedName>
        <fullName evidence="1">Uncharacterized protein</fullName>
    </submittedName>
</protein>
<proteinExistence type="predicted"/>
<dbReference type="RefSeq" id="WP_249304152.1">
    <property type="nucleotide sequence ID" value="NZ_CP060634.1"/>
</dbReference>
<accession>A0A7G9G715</accession>